<keyword evidence="9" id="KW-0378">Hydrolase</keyword>
<dbReference type="InterPro" id="IPR027806">
    <property type="entry name" value="HARBI1_dom"/>
</dbReference>
<keyword evidence="13" id="KW-1133">Transmembrane helix</keyword>
<dbReference type="Pfam" id="PF13359">
    <property type="entry name" value="DDE_Tnp_4"/>
    <property type="match status" value="1"/>
</dbReference>
<evidence type="ECO:0000256" key="5">
    <source>
        <dbReference type="ARBA" id="ARBA00015519"/>
    </source>
</evidence>
<sequence length="377" mass="42679">MSCPFLRRQPVAEGARIIRRAFQINRVLRDRPDPLAQRESVIVERYRFSREGVIYIINLLEPHIKCSTRRSQALTTAQTVCIALRFFASGTFLYTIGDAENLVKSAVCRAIRKVYLALKQFLGVFVVFPSHLRPQVVKQNFFAIAGFPNVIGAIDCTHIPIKAPPGPNEGDFVNRKGVHSVNVQMVCDSMFHITNVEAKWPGSVHDSRIFRESHLCTLFELKYFMTPFPDPNPGPQTRYNAALARTRARIEMTFGQLKERFQCLKSLRVAPDRACDIIVACAILHNIATIRKERIPVVGVQPDDDLQPVHLDQPSGRAARDRIGCPPQWFGFHSIQGPAPLLGYIVVVQDHHLFLFFFSAFFLVAVINRQTSLNRGF</sequence>
<proteinExistence type="inferred from homology"/>
<dbReference type="InterPro" id="IPR045249">
    <property type="entry name" value="HARBI1-like"/>
</dbReference>
<comment type="similarity">
    <text evidence="4">Belongs to the HARBI1 family.</text>
</comment>
<evidence type="ECO:0000256" key="12">
    <source>
        <dbReference type="ARBA" id="ARBA00045850"/>
    </source>
</evidence>
<dbReference type="Proteomes" id="UP000694427">
    <property type="component" value="Unplaced"/>
</dbReference>
<dbReference type="GO" id="GO:0005634">
    <property type="term" value="C:nucleus"/>
    <property type="evidence" value="ECO:0007669"/>
    <property type="project" value="UniProtKB-SubCell"/>
</dbReference>
<dbReference type="GO" id="GO:0046872">
    <property type="term" value="F:metal ion binding"/>
    <property type="evidence" value="ECO:0007669"/>
    <property type="project" value="UniProtKB-KW"/>
</dbReference>
<evidence type="ECO:0000256" key="9">
    <source>
        <dbReference type="ARBA" id="ARBA00022801"/>
    </source>
</evidence>
<comment type="cofactor">
    <cofactor evidence="1">
        <name>a divalent metal cation</name>
        <dbReference type="ChEBI" id="CHEBI:60240"/>
    </cofactor>
</comment>
<feature type="domain" description="DDE Tnp4" evidence="14">
    <location>
        <begin position="154"/>
        <end position="286"/>
    </location>
</feature>
<evidence type="ECO:0000256" key="2">
    <source>
        <dbReference type="ARBA" id="ARBA00004123"/>
    </source>
</evidence>
<reference evidence="15" key="1">
    <citation type="submission" date="2025-08" db="UniProtKB">
        <authorList>
            <consortium name="Ensembl"/>
        </authorList>
    </citation>
    <scope>IDENTIFICATION</scope>
</reference>
<keyword evidence="10" id="KW-0539">Nucleus</keyword>
<keyword evidence="13" id="KW-0472">Membrane</keyword>
<feature type="transmembrane region" description="Helical" evidence="13">
    <location>
        <begin position="341"/>
        <end position="367"/>
    </location>
</feature>
<dbReference type="AlphaFoldDB" id="A0A8C1M6Z1"/>
<evidence type="ECO:0000256" key="13">
    <source>
        <dbReference type="SAM" id="Phobius"/>
    </source>
</evidence>
<dbReference type="InterPro" id="IPR026103">
    <property type="entry name" value="HARBI1_animal"/>
</dbReference>
<evidence type="ECO:0000256" key="1">
    <source>
        <dbReference type="ARBA" id="ARBA00001968"/>
    </source>
</evidence>
<name>A0A8C1M6Z1_CYPCA</name>
<evidence type="ECO:0000256" key="10">
    <source>
        <dbReference type="ARBA" id="ARBA00023242"/>
    </source>
</evidence>
<evidence type="ECO:0000259" key="14">
    <source>
        <dbReference type="Pfam" id="PF13359"/>
    </source>
</evidence>
<keyword evidence="13" id="KW-0812">Transmembrane</keyword>
<dbReference type="GO" id="GO:0005737">
    <property type="term" value="C:cytoplasm"/>
    <property type="evidence" value="ECO:0007669"/>
    <property type="project" value="UniProtKB-SubCell"/>
</dbReference>
<evidence type="ECO:0000256" key="11">
    <source>
        <dbReference type="ARBA" id="ARBA00030126"/>
    </source>
</evidence>
<comment type="function">
    <text evidence="12">Transposase-derived protein that may have nuclease activity. Does not have transposase activity.</text>
</comment>
<organism evidence="15 16">
    <name type="scientific">Cyprinus carpio</name>
    <name type="common">Common carp</name>
    <dbReference type="NCBI Taxonomy" id="7962"/>
    <lineage>
        <taxon>Eukaryota</taxon>
        <taxon>Metazoa</taxon>
        <taxon>Chordata</taxon>
        <taxon>Craniata</taxon>
        <taxon>Vertebrata</taxon>
        <taxon>Euteleostomi</taxon>
        <taxon>Actinopterygii</taxon>
        <taxon>Neopterygii</taxon>
        <taxon>Teleostei</taxon>
        <taxon>Ostariophysi</taxon>
        <taxon>Cypriniformes</taxon>
        <taxon>Cyprinidae</taxon>
        <taxon>Cyprininae</taxon>
        <taxon>Cyprinus</taxon>
    </lineage>
</organism>
<keyword evidence="8" id="KW-0479">Metal-binding</keyword>
<dbReference type="GO" id="GO:0016787">
    <property type="term" value="F:hydrolase activity"/>
    <property type="evidence" value="ECO:0007669"/>
    <property type="project" value="UniProtKB-KW"/>
</dbReference>
<evidence type="ECO:0000313" key="16">
    <source>
        <dbReference type="Proteomes" id="UP000694427"/>
    </source>
</evidence>
<evidence type="ECO:0000256" key="4">
    <source>
        <dbReference type="ARBA" id="ARBA00006958"/>
    </source>
</evidence>
<comment type="subcellular location">
    <subcellularLocation>
        <location evidence="3">Cytoplasm</location>
    </subcellularLocation>
    <subcellularLocation>
        <location evidence="2">Nucleus</location>
    </subcellularLocation>
</comment>
<evidence type="ECO:0000256" key="6">
    <source>
        <dbReference type="ARBA" id="ARBA00022490"/>
    </source>
</evidence>
<reference evidence="15" key="2">
    <citation type="submission" date="2025-09" db="UniProtKB">
        <authorList>
            <consortium name="Ensembl"/>
        </authorList>
    </citation>
    <scope>IDENTIFICATION</scope>
</reference>
<evidence type="ECO:0000256" key="8">
    <source>
        <dbReference type="ARBA" id="ARBA00022723"/>
    </source>
</evidence>
<keyword evidence="6" id="KW-0963">Cytoplasm</keyword>
<evidence type="ECO:0000256" key="3">
    <source>
        <dbReference type="ARBA" id="ARBA00004496"/>
    </source>
</evidence>
<protein>
    <recommendedName>
        <fullName evidence="5">Putative nuclease HARBI1</fullName>
    </recommendedName>
    <alternativeName>
        <fullName evidence="11">Harbinger transposase-derived nuclease</fullName>
    </alternativeName>
</protein>
<dbReference type="Ensembl" id="ENSCCRT00010080815.1">
    <property type="protein sequence ID" value="ENSCCRP00010073072.1"/>
    <property type="gene ID" value="ENSCCRG00010031736.1"/>
</dbReference>
<dbReference type="GO" id="GO:0004518">
    <property type="term" value="F:nuclease activity"/>
    <property type="evidence" value="ECO:0007669"/>
    <property type="project" value="UniProtKB-KW"/>
</dbReference>
<evidence type="ECO:0000313" key="15">
    <source>
        <dbReference type="Ensembl" id="ENSCCRP00010073072.1"/>
    </source>
</evidence>
<dbReference type="PANTHER" id="PTHR22930:SF267">
    <property type="entry name" value="NUCLEASE HARBI1-RELATED"/>
    <property type="match status" value="1"/>
</dbReference>
<keyword evidence="16" id="KW-1185">Reference proteome</keyword>
<accession>A0A8C1M6Z1</accession>
<dbReference type="PRINTS" id="PR02086">
    <property type="entry name" value="PUTNUCHARBI1"/>
</dbReference>
<dbReference type="PANTHER" id="PTHR22930">
    <property type="match status" value="1"/>
</dbReference>
<keyword evidence="7" id="KW-0540">Nuclease</keyword>
<evidence type="ECO:0000256" key="7">
    <source>
        <dbReference type="ARBA" id="ARBA00022722"/>
    </source>
</evidence>